<feature type="region of interest" description="Disordered" evidence="7">
    <location>
        <begin position="1147"/>
        <end position="1180"/>
    </location>
</feature>
<dbReference type="SMART" id="SM01026">
    <property type="entry name" value="Beach"/>
    <property type="match status" value="1"/>
</dbReference>
<name>A0A9W9CTN0_9PEZI</name>
<dbReference type="InterPro" id="IPR023362">
    <property type="entry name" value="PH-BEACH_dom"/>
</dbReference>
<dbReference type="InterPro" id="IPR013320">
    <property type="entry name" value="ConA-like_dom_sf"/>
</dbReference>
<dbReference type="SUPFAM" id="SSF81837">
    <property type="entry name" value="BEACH domain"/>
    <property type="match status" value="1"/>
</dbReference>
<dbReference type="Pfam" id="PF02138">
    <property type="entry name" value="Beach"/>
    <property type="match status" value="1"/>
</dbReference>
<protein>
    <recommendedName>
        <fullName evidence="4">Beige protein homolog 1</fullName>
    </recommendedName>
</protein>
<dbReference type="SUPFAM" id="SSF49899">
    <property type="entry name" value="Concanavalin A-like lectins/glucanases"/>
    <property type="match status" value="1"/>
</dbReference>
<keyword evidence="1 5" id="KW-0853">WD repeat</keyword>
<feature type="compositionally biased region" description="Basic and acidic residues" evidence="7">
    <location>
        <begin position="1912"/>
        <end position="1926"/>
    </location>
</feature>
<dbReference type="PANTHER" id="PTHR46108:SF4">
    <property type="entry name" value="BLUE CHEESE"/>
    <property type="match status" value="1"/>
</dbReference>
<dbReference type="PROSITE" id="PS50294">
    <property type="entry name" value="WD_REPEATS_REGION"/>
    <property type="match status" value="1"/>
</dbReference>
<feature type="coiled-coil region" evidence="6">
    <location>
        <begin position="1637"/>
        <end position="1664"/>
    </location>
</feature>
<evidence type="ECO:0000256" key="1">
    <source>
        <dbReference type="ARBA" id="ARBA00022574"/>
    </source>
</evidence>
<dbReference type="SUPFAM" id="SSF50978">
    <property type="entry name" value="WD40 repeat-like"/>
    <property type="match status" value="1"/>
</dbReference>
<dbReference type="PROSITE" id="PS50197">
    <property type="entry name" value="BEACH"/>
    <property type="match status" value="1"/>
</dbReference>
<feature type="domain" description="BEACH-type PH" evidence="9">
    <location>
        <begin position="1844"/>
        <end position="1978"/>
    </location>
</feature>
<dbReference type="InterPro" id="IPR000409">
    <property type="entry name" value="BEACH_dom"/>
</dbReference>
<evidence type="ECO:0000313" key="10">
    <source>
        <dbReference type="EMBL" id="KAJ4386384.1"/>
    </source>
</evidence>
<dbReference type="CDD" id="cd01201">
    <property type="entry name" value="PH_BEACH"/>
    <property type="match status" value="1"/>
</dbReference>
<reference evidence="10" key="1">
    <citation type="submission" date="2022-10" db="EMBL/GenBank/DDBJ databases">
        <title>Tapping the CABI collections for fungal endophytes: first genome assemblies for Collariella, Neodidymelliopsis, Ascochyta clinopodiicola, Didymella pomorum, Didymosphaeria variabile, Neocosmospora piperis and Neocucurbitaria cava.</title>
        <authorList>
            <person name="Hill R."/>
        </authorList>
    </citation>
    <scope>NUCLEOTIDE SEQUENCE</scope>
    <source>
        <strain evidence="10">IMI 355082</strain>
    </source>
</reference>
<dbReference type="InterPro" id="IPR051944">
    <property type="entry name" value="BEACH_domain_protein"/>
</dbReference>
<feature type="domain" description="BEACH" evidence="8">
    <location>
        <begin position="2017"/>
        <end position="2308"/>
    </location>
</feature>
<evidence type="ECO:0000256" key="2">
    <source>
        <dbReference type="ARBA" id="ARBA00022737"/>
    </source>
</evidence>
<feature type="region of interest" description="Disordered" evidence="7">
    <location>
        <begin position="1900"/>
        <end position="1926"/>
    </location>
</feature>
<dbReference type="Pfam" id="PF13385">
    <property type="entry name" value="Laminin_G_3"/>
    <property type="match status" value="1"/>
</dbReference>
<feature type="region of interest" description="Disordered" evidence="7">
    <location>
        <begin position="1"/>
        <end position="28"/>
    </location>
</feature>
<evidence type="ECO:0000259" key="8">
    <source>
        <dbReference type="PROSITE" id="PS50197"/>
    </source>
</evidence>
<dbReference type="InterPro" id="IPR011993">
    <property type="entry name" value="PH-like_dom_sf"/>
</dbReference>
<accession>A0A9W9CTN0</accession>
<dbReference type="Gene3D" id="1.10.1540.10">
    <property type="entry name" value="BEACH domain"/>
    <property type="match status" value="1"/>
</dbReference>
<feature type="region of interest" description="Disordered" evidence="7">
    <location>
        <begin position="1732"/>
        <end position="1811"/>
    </location>
</feature>
<gene>
    <name evidence="10" type="primary">BPH1</name>
    <name evidence="10" type="ORF">N0V93_009279</name>
</gene>
<evidence type="ECO:0000256" key="4">
    <source>
        <dbReference type="ARBA" id="ARBA00073334"/>
    </source>
</evidence>
<organism evidence="10 11">
    <name type="scientific">Gnomoniopsis smithogilvyi</name>
    <dbReference type="NCBI Taxonomy" id="1191159"/>
    <lineage>
        <taxon>Eukaryota</taxon>
        <taxon>Fungi</taxon>
        <taxon>Dikarya</taxon>
        <taxon>Ascomycota</taxon>
        <taxon>Pezizomycotina</taxon>
        <taxon>Sordariomycetes</taxon>
        <taxon>Sordariomycetidae</taxon>
        <taxon>Diaporthales</taxon>
        <taxon>Gnomoniaceae</taxon>
        <taxon>Gnomoniopsis</taxon>
    </lineage>
</organism>
<dbReference type="Pfam" id="PF00400">
    <property type="entry name" value="WD40"/>
    <property type="match status" value="1"/>
</dbReference>
<evidence type="ECO:0000259" key="9">
    <source>
        <dbReference type="PROSITE" id="PS51783"/>
    </source>
</evidence>
<evidence type="ECO:0000256" key="7">
    <source>
        <dbReference type="SAM" id="MobiDB-lite"/>
    </source>
</evidence>
<dbReference type="CDD" id="cd06071">
    <property type="entry name" value="Beach"/>
    <property type="match status" value="1"/>
</dbReference>
<dbReference type="InterPro" id="IPR036322">
    <property type="entry name" value="WD40_repeat_dom_sf"/>
</dbReference>
<dbReference type="Pfam" id="PF14844">
    <property type="entry name" value="PH_BEACH"/>
    <property type="match status" value="1"/>
</dbReference>
<dbReference type="FunFam" id="1.10.1540.10:FF:000001">
    <property type="entry name" value="neurobeachin isoform X1"/>
    <property type="match status" value="1"/>
</dbReference>
<dbReference type="PROSITE" id="PS51783">
    <property type="entry name" value="PH_BEACH"/>
    <property type="match status" value="1"/>
</dbReference>
<dbReference type="InterPro" id="IPR015943">
    <property type="entry name" value="WD40/YVTN_repeat-like_dom_sf"/>
</dbReference>
<comment type="caution">
    <text evidence="10">The sequence shown here is derived from an EMBL/GenBank/DDBJ whole genome shotgun (WGS) entry which is preliminary data.</text>
</comment>
<evidence type="ECO:0000256" key="5">
    <source>
        <dbReference type="PROSITE-ProRule" id="PRU00221"/>
    </source>
</evidence>
<evidence type="ECO:0000256" key="6">
    <source>
        <dbReference type="SAM" id="Coils"/>
    </source>
</evidence>
<dbReference type="InterPro" id="IPR036372">
    <property type="entry name" value="BEACH_dom_sf"/>
</dbReference>
<dbReference type="PANTHER" id="PTHR46108">
    <property type="entry name" value="BLUE CHEESE"/>
    <property type="match status" value="1"/>
</dbReference>
<dbReference type="OrthoDB" id="26681at2759"/>
<dbReference type="Gene3D" id="2.60.120.200">
    <property type="match status" value="1"/>
</dbReference>
<dbReference type="Pfam" id="PF23295">
    <property type="entry name" value="Arm_4"/>
    <property type="match status" value="1"/>
</dbReference>
<evidence type="ECO:0000313" key="11">
    <source>
        <dbReference type="Proteomes" id="UP001140453"/>
    </source>
</evidence>
<feature type="repeat" description="WD" evidence="5">
    <location>
        <begin position="2441"/>
        <end position="2482"/>
    </location>
</feature>
<dbReference type="Proteomes" id="UP001140453">
    <property type="component" value="Unassembled WGS sequence"/>
</dbReference>
<dbReference type="Gene3D" id="2.30.29.30">
    <property type="entry name" value="Pleckstrin-homology domain (PH domain)/Phosphotyrosine-binding domain (PTB)"/>
    <property type="match status" value="1"/>
</dbReference>
<proteinExistence type="predicted"/>
<sequence>MESLSVPKLASRARRYRSSTSASNPPAVTKATEVLQSLFDNIAAALQEHENNGYPPFSPILKIARQIHQHVAATAPPSPSQDDFRHLDGYRRLLNTLRAYSGFYNPQKRTLEEKKGFFELLHIVLAIFSATFREHQGNRRYFMHKVEGGGWASLEQIIASVGLGGSDSDLWSNCQLFGKLLSFALDDQRLDELCQAVAATAQPQEGDATEEEAVYRKDDDGTKITQFDVPTVEKELARVLTSTTVLKNPEIMRSTVDFWESMPRGTGPAENLASVIVLNTMRLATTASFYNLTALHGTGVLSRFLALYFTDNSTLSEYEKGVVLGLCRSLMHLGVNRLADTQLLLSRQDATTSEFCLDIAAKNNGPPFVQFDLSLHGHSSIELPSLGRSFPPQSSAGYTFTAWIRVDRFDPNSHTTIFGVFDASQTCFLLAYVEKDTHNFILQTSVTSQRPSVRFKSVKFKENRWYHIAIVHRRPRTMTASKASLYINGEFSEQMKSQYPLPPSMSSTSTESFASFNSHSNRTNPVQAFLGTPRDLSTKLGPGRVFSKWSLASAHLLEDALSDDFLAVHYRLGPRYQGNFQDCLGGFQTYEASAALGLRNEMLHPGKEQNFSDILKAIRDKASSILPEQRILMSTLPTAVFRTDGQFLDSFLCRSLSRNAATNLFQLTTKSGTAVSINAALPCVNDALVRLHGVAVLTGDPVVATPFNFDDNLWRIGGFTPVALKLVERAKTADDFLRSVELMFLAIKKSWRNSEAMERDNGYAILGMLLRAKLGYATAGSDIPGWRLLLTPEERDRLGFQLLSLVLDFVGYKHADPVESFIVNPLAYRIMLIDFDTWRKTAPITQELYYKQFVTFAVNSKYHEFNSRRLQRMRQYSKTQKAKIRSTDPFCTGIVKRLLDALKAEPISEDVMPHFLTAFESLIRCNFNAEVHRTIALFITYTFHSAATSNPRTPRPSSAIGIPTTLGTSRIGLRRSTVDSLNGSGLKTLTKKQVGVRILELYTRLLCQKGNYTDIHKFARTVTNKWLLYLLAEENPEVVVYGCKIIARVLVAHGANYTAKFANKTGGFAIMSHRLKHWWDIPTLWPMCLGILFGFDVAEVNFDRSFDLQSLTDMFGKSRVSYPDILPVITTMLHHGLRDILKYQDDPDSPVTGDIEPGAPKTLSTSDGGGSRPRARSMNFIDELGTRRTRGVDKDRVASHAIVLQTVVQFLRDHHQRSSDFREFALSSKYVRLLLSALYPVLVSTDPVSPETELNSRDSALTFDGGDVIIRPLAGSSSPAPIVRTTVVSSVDGPPNQSKGSQLRRASSFVLLTAQESPQASKSTARLAHIMSPRQQVHAQKISNVVLEGLLDLVLDVFADQVLVRKEFQGFGLNLKTPPGFQEHQAYFESYVLRHVISHLGALIHENQAILCETKVLTNMSRFALHMQDAIFEGWFMNGAEPMIDFLGTILEYLARPEVSSLKSVRLCSQNVSVIKGSFIKLTLLRLSDTDDVEVSEADNVAVLSSIFYWQLVLLDCLAMEDDSMKLVWYQLYGKLIDAREPVRLAAAGILRIMLVQKPQECSRVFRECMSAESAEDYQLTKGFKRLTEVDDGTFLDWVDQQRLSLDTIFRGTMSKLWTIYVNQENQRTQDSARSRLSRRKETLKQWRDEARQIENVLLRHEMANSAWMKSIFCTEHAKHQRLTQDQQDDFVFLVSSFAKMDRDLKRPGGVFAEPAPVIKWKLDRTEGRNRMRLRLLPDNTKLQDEYQSKQAKKKHSEVKPTEPLPSVPGLRLDTKIEPGASGANTPLPGNPDTALTSEPAQVEQPSDGGVTPEDDFEMIEDLNEPEGDDAFEDKNRKVMRRLELGDTIQSVYNISRIIGLEACEGILIIGKEALYIMDNVFRSVDGEIINVWQAPPDERDPYSQIITGSKGTEKPKRENRNEQQESRSWRWHDVISISKRRFLFRDVAIEIFFTDGRSYLMTALNPSIRDEVFTRLSNKTPHTSDSKSLPNPEDAWRLEAIKVLDEAPQSLGSKFGSIFNTSPWNPIMRRWQRGEISNFHYLMLVNTMAGRTFNDLTQYPVFPWVLADYTSEELDLDSPASYRDLSKPMGAQTVARQTDYKMRYNNLLEVGEIPFHYGTHYSSAMVVASYLIRLPPFVQSYMLLQGGSFDHPDRLFYSIEGAWKSSSKDTGTDVRELIPEFFYLPDFLTNLNGYNFGERQGKAGKVDNVILPPWAKGDPKIFIQKNREALESPYVTQNLHRWIDLVFGFKQRGEASVENLNVFHHLSYHGAIDLDSLVGQERAIVTNIIHNFGQTPHQVFSKPHPSRDFNSNPPKRLDTGVQSLTRVNYPLLESHERVASLIYAAKLDRLLCASPFRINMPPHFDKFLEWGFADNSIRFFLSDNRKPIGLLENLHQGQISCVAFADAKTLITAGEDSVVSVYTVKSPPGKNVELAPRLSLFGHKTPVNIIAISKAFSTFLTVSQDGTAFLWDLNRLEFIRKLPITRSVECARINDVSGEIMLCSGPNVLLFTLNGELLLEQNVCGGEGQDDYVHSCAFYEGQGSEWLENFLVFTGHKRGRVNVWRRTVRRGDGRWVLELLRRLDHVDSKSENGQIVDAPITCVTPMPTVVYTGDEDGKVYEWNLVQREQR</sequence>
<dbReference type="Gene3D" id="2.130.10.10">
    <property type="entry name" value="YVTN repeat-like/Quinoprotein amine dehydrogenase"/>
    <property type="match status" value="1"/>
</dbReference>
<dbReference type="InterPro" id="IPR056252">
    <property type="entry name" value="Alfy-like_Arm-like"/>
</dbReference>
<dbReference type="SUPFAM" id="SSF50729">
    <property type="entry name" value="PH domain-like"/>
    <property type="match status" value="1"/>
</dbReference>
<dbReference type="PROSITE" id="PS50082">
    <property type="entry name" value="WD_REPEATS_2"/>
    <property type="match status" value="1"/>
</dbReference>
<dbReference type="InterPro" id="IPR001680">
    <property type="entry name" value="WD40_rpt"/>
</dbReference>
<keyword evidence="6" id="KW-0175">Coiled coil</keyword>
<keyword evidence="2" id="KW-0677">Repeat</keyword>
<dbReference type="SMART" id="SM00320">
    <property type="entry name" value="WD40"/>
    <property type="match status" value="4"/>
</dbReference>
<comment type="function">
    <text evidence="3">May be involved in protein sorting and cell wall formation.</text>
</comment>
<keyword evidence="11" id="KW-1185">Reference proteome</keyword>
<evidence type="ECO:0000256" key="3">
    <source>
        <dbReference type="ARBA" id="ARBA00054699"/>
    </source>
</evidence>
<dbReference type="EMBL" id="JAPEVB010000006">
    <property type="protein sequence ID" value="KAJ4386384.1"/>
    <property type="molecule type" value="Genomic_DNA"/>
</dbReference>